<comment type="caution">
    <text evidence="3">The sequence shown here is derived from an EMBL/GenBank/DDBJ whole genome shotgun (WGS) entry which is preliminary data.</text>
</comment>
<dbReference type="InterPro" id="IPR036497">
    <property type="entry name" value="GLTP_sf"/>
</dbReference>
<gene>
    <name evidence="3" type="ORF">B9G98_02816</name>
</gene>
<dbReference type="Proteomes" id="UP000238350">
    <property type="component" value="Unassembled WGS sequence"/>
</dbReference>
<dbReference type="SUPFAM" id="SSF110004">
    <property type="entry name" value="Glycolipid transfer protein, GLTP"/>
    <property type="match status" value="1"/>
</dbReference>
<proteinExistence type="predicted"/>
<keyword evidence="4" id="KW-1185">Reference proteome</keyword>
<dbReference type="OrthoDB" id="205255at2759"/>
<feature type="domain" description="Glycolipid transfer protein" evidence="2">
    <location>
        <begin position="23"/>
        <end position="161"/>
    </location>
</feature>
<sequence length="198" mass="22324">MPTYFDTLQRNFKDVSVDANQDIDTTEFLEAAEGVVKMFDLLESTAFGVVQNDMTGNIVKIRTRQLENPDAGKTLQVIVLGEATGSKKTATQALLWLTRGLHFTAVAMRRNLDNKEEELSSSFNKAYTETLSKYHSMLVRPVFKLAMKACPWRKAFYEKLGDDLATVDEQLDAWLTALEKIVKIIQDFLESGNYAKGL</sequence>
<dbReference type="GO" id="GO:1902387">
    <property type="term" value="F:ceramide 1-phosphate binding"/>
    <property type="evidence" value="ECO:0007669"/>
    <property type="project" value="TreeGrafter"/>
</dbReference>
<name>A0A2T0FJN4_9ASCO</name>
<dbReference type="GeneID" id="36516564"/>
<dbReference type="AlphaFoldDB" id="A0A2T0FJN4"/>
<protein>
    <submittedName>
        <fullName evidence="3">Pleckstrin y domain-containing family A member 8</fullName>
    </submittedName>
</protein>
<dbReference type="STRING" id="45607.A0A2T0FJN4"/>
<dbReference type="EMBL" id="NDIQ01000021">
    <property type="protein sequence ID" value="PRT55196.1"/>
    <property type="molecule type" value="Genomic_DNA"/>
</dbReference>
<organism evidence="3 4">
    <name type="scientific">Wickerhamiella sorbophila</name>
    <dbReference type="NCBI Taxonomy" id="45607"/>
    <lineage>
        <taxon>Eukaryota</taxon>
        <taxon>Fungi</taxon>
        <taxon>Dikarya</taxon>
        <taxon>Ascomycota</taxon>
        <taxon>Saccharomycotina</taxon>
        <taxon>Dipodascomycetes</taxon>
        <taxon>Dipodascales</taxon>
        <taxon>Trichomonascaceae</taxon>
        <taxon>Wickerhamiella</taxon>
    </lineage>
</organism>
<reference evidence="3 4" key="1">
    <citation type="submission" date="2017-04" db="EMBL/GenBank/DDBJ databases">
        <title>Genome sequencing of [Candida] sorbophila.</title>
        <authorList>
            <person name="Ahn J.O."/>
        </authorList>
    </citation>
    <scope>NUCLEOTIDE SEQUENCE [LARGE SCALE GENOMIC DNA]</scope>
    <source>
        <strain evidence="3 4">DS02</strain>
    </source>
</reference>
<dbReference type="Gene3D" id="1.10.3520.10">
    <property type="entry name" value="Glycolipid transfer protein"/>
    <property type="match status" value="1"/>
</dbReference>
<evidence type="ECO:0000313" key="3">
    <source>
        <dbReference type="EMBL" id="PRT55196.1"/>
    </source>
</evidence>
<dbReference type="RefSeq" id="XP_024665141.1">
    <property type="nucleotide sequence ID" value="XM_024809373.1"/>
</dbReference>
<evidence type="ECO:0000259" key="2">
    <source>
        <dbReference type="Pfam" id="PF08718"/>
    </source>
</evidence>
<evidence type="ECO:0000313" key="4">
    <source>
        <dbReference type="Proteomes" id="UP000238350"/>
    </source>
</evidence>
<accession>A0A2T0FJN4</accession>
<dbReference type="FunFam" id="1.10.3520.10:FF:000001">
    <property type="entry name" value="Pleckstrin domain-containing family A member 8"/>
    <property type="match status" value="1"/>
</dbReference>
<dbReference type="GO" id="GO:0016020">
    <property type="term" value="C:membrane"/>
    <property type="evidence" value="ECO:0007669"/>
    <property type="project" value="TreeGrafter"/>
</dbReference>
<dbReference type="GO" id="GO:0005829">
    <property type="term" value="C:cytosol"/>
    <property type="evidence" value="ECO:0007669"/>
    <property type="project" value="TreeGrafter"/>
</dbReference>
<dbReference type="PANTHER" id="PTHR10219:SF25">
    <property type="entry name" value="PLECKSTRIN HOMOLOGY DOMAIN-CONTAINING FAMILY A MEMBER 8"/>
    <property type="match status" value="1"/>
</dbReference>
<dbReference type="PANTHER" id="PTHR10219">
    <property type="entry name" value="GLYCOLIPID TRANSFER PROTEIN-RELATED"/>
    <property type="match status" value="1"/>
</dbReference>
<dbReference type="Pfam" id="PF08718">
    <property type="entry name" value="GLTP"/>
    <property type="match status" value="1"/>
</dbReference>
<dbReference type="GO" id="GO:1902388">
    <property type="term" value="F:ceramide 1-phosphate transfer activity"/>
    <property type="evidence" value="ECO:0007669"/>
    <property type="project" value="TreeGrafter"/>
</dbReference>
<keyword evidence="1" id="KW-0813">Transport</keyword>
<evidence type="ECO:0000256" key="1">
    <source>
        <dbReference type="ARBA" id="ARBA00022448"/>
    </source>
</evidence>
<dbReference type="InterPro" id="IPR014830">
    <property type="entry name" value="Glycolipid_transfer_prot_dom"/>
</dbReference>